<feature type="domain" description="Macro" evidence="1">
    <location>
        <begin position="1"/>
        <end position="84"/>
    </location>
</feature>
<dbReference type="PROSITE" id="PS51154">
    <property type="entry name" value="MACRO"/>
    <property type="match status" value="1"/>
</dbReference>
<evidence type="ECO:0000313" key="2">
    <source>
        <dbReference type="EnsemblPlants" id="Kaladp1016s0015.1.v1.1"/>
    </source>
</evidence>
<dbReference type="Pfam" id="PF01661">
    <property type="entry name" value="Macro"/>
    <property type="match status" value="1"/>
</dbReference>
<protein>
    <recommendedName>
        <fullName evidence="1">Macro domain-containing protein</fullName>
    </recommendedName>
</protein>
<proteinExistence type="predicted"/>
<dbReference type="EnsemblPlants" id="Kaladp1016s0015.1.v1.1">
    <property type="protein sequence ID" value="Kaladp1016s0015.1.v1.1"/>
    <property type="gene ID" value="Kaladp1016s0015.v1.1"/>
</dbReference>
<dbReference type="AlphaFoldDB" id="A0A7N0VLQ2"/>
<reference evidence="2" key="1">
    <citation type="submission" date="2021-01" db="UniProtKB">
        <authorList>
            <consortium name="EnsemblPlants"/>
        </authorList>
    </citation>
    <scope>IDENTIFICATION</scope>
</reference>
<evidence type="ECO:0000313" key="3">
    <source>
        <dbReference type="Proteomes" id="UP000594263"/>
    </source>
</evidence>
<accession>A0A7N0VLQ2</accession>
<dbReference type="Proteomes" id="UP000594263">
    <property type="component" value="Unplaced"/>
</dbReference>
<keyword evidence="3" id="KW-1185">Reference proteome</keyword>
<dbReference type="Gene3D" id="3.40.220.10">
    <property type="entry name" value="Leucine Aminopeptidase, subunit E, domain 1"/>
    <property type="match status" value="1"/>
</dbReference>
<dbReference type="PANTHER" id="PTHR11106">
    <property type="entry name" value="GANGLIOSIDE INDUCED DIFFERENTIATION ASSOCIATED PROTEIN 2-RELATED"/>
    <property type="match status" value="1"/>
</dbReference>
<name>A0A7N0VLQ2_KALFE</name>
<evidence type="ECO:0000259" key="1">
    <source>
        <dbReference type="PROSITE" id="PS51154"/>
    </source>
</evidence>
<dbReference type="Gramene" id="Kaladp1016s0015.1.v1.1">
    <property type="protein sequence ID" value="Kaladp1016s0015.1.v1.1"/>
    <property type="gene ID" value="Kaladp1016s0015.v1.1"/>
</dbReference>
<sequence>MASLAFTQILSLSRNSLRVAKENSILYIAFPTISCGVYRYPHDKAAIVSISTVKEFAKEFKEIHFVLYTEDIFKEWLKKAKKRL</sequence>
<organism evidence="2 3">
    <name type="scientific">Kalanchoe fedtschenkoi</name>
    <name type="common">Lavender scallops</name>
    <name type="synonym">South American air plant</name>
    <dbReference type="NCBI Taxonomy" id="63787"/>
    <lineage>
        <taxon>Eukaryota</taxon>
        <taxon>Viridiplantae</taxon>
        <taxon>Streptophyta</taxon>
        <taxon>Embryophyta</taxon>
        <taxon>Tracheophyta</taxon>
        <taxon>Spermatophyta</taxon>
        <taxon>Magnoliopsida</taxon>
        <taxon>eudicotyledons</taxon>
        <taxon>Gunneridae</taxon>
        <taxon>Pentapetalae</taxon>
        <taxon>Saxifragales</taxon>
        <taxon>Crassulaceae</taxon>
        <taxon>Kalanchoe</taxon>
    </lineage>
</organism>
<dbReference type="SUPFAM" id="SSF52949">
    <property type="entry name" value="Macro domain-like"/>
    <property type="match status" value="1"/>
</dbReference>
<dbReference type="InterPro" id="IPR043472">
    <property type="entry name" value="Macro_dom-like"/>
</dbReference>
<dbReference type="InterPro" id="IPR002589">
    <property type="entry name" value="Macro_dom"/>
</dbReference>
<dbReference type="PANTHER" id="PTHR11106:SF27">
    <property type="entry name" value="MACRO DOMAIN-CONTAINING PROTEIN"/>
    <property type="match status" value="1"/>
</dbReference>